<dbReference type="InterPro" id="IPR009164">
    <property type="entry name" value="FBPtase_class3"/>
</dbReference>
<dbReference type="UniPathway" id="UPA00138"/>
<dbReference type="GO" id="GO:0042132">
    <property type="term" value="F:fructose 1,6-bisphosphate 1-phosphatase activity"/>
    <property type="evidence" value="ECO:0007669"/>
    <property type="project" value="UniProtKB-UniRule"/>
</dbReference>
<organism evidence="5 6">
    <name type="scientific">Lacticaseibacillus brantae DSM 23927</name>
    <dbReference type="NCBI Taxonomy" id="1423727"/>
    <lineage>
        <taxon>Bacteria</taxon>
        <taxon>Bacillati</taxon>
        <taxon>Bacillota</taxon>
        <taxon>Bacilli</taxon>
        <taxon>Lactobacillales</taxon>
        <taxon>Lactobacillaceae</taxon>
        <taxon>Lacticaseibacillus</taxon>
    </lineage>
</organism>
<evidence type="ECO:0000313" key="5">
    <source>
        <dbReference type="EMBL" id="KRM72180.1"/>
    </source>
</evidence>
<comment type="catalytic activity">
    <reaction evidence="4">
        <text>beta-D-fructose 1,6-bisphosphate + H2O = beta-D-fructose 6-phosphate + phosphate</text>
        <dbReference type="Rhea" id="RHEA:11064"/>
        <dbReference type="ChEBI" id="CHEBI:15377"/>
        <dbReference type="ChEBI" id="CHEBI:32966"/>
        <dbReference type="ChEBI" id="CHEBI:43474"/>
        <dbReference type="ChEBI" id="CHEBI:57634"/>
        <dbReference type="EC" id="3.1.3.11"/>
    </reaction>
</comment>
<dbReference type="Pfam" id="PF06874">
    <property type="entry name" value="FBPase_2"/>
    <property type="match status" value="1"/>
</dbReference>
<proteinExistence type="inferred from homology"/>
<keyword evidence="1 4" id="KW-0378">Hydrolase</keyword>
<dbReference type="GO" id="GO:0006094">
    <property type="term" value="P:gluconeogenesis"/>
    <property type="evidence" value="ECO:0007669"/>
    <property type="project" value="UniProtKB-UniRule"/>
</dbReference>
<dbReference type="RefSeq" id="WP_057894445.1">
    <property type="nucleotide sequence ID" value="NZ_AYZQ01000002.1"/>
</dbReference>
<keyword evidence="6" id="KW-1185">Reference proteome</keyword>
<protein>
    <recommendedName>
        <fullName evidence="4">Fructose-1,6-bisphosphatase class 3</fullName>
        <shortName evidence="4">FBPase class 3</shortName>
        <ecNumber evidence="4">3.1.3.11</ecNumber>
    </recommendedName>
    <alternativeName>
        <fullName evidence="4">D-fructose-1,6-bisphosphate 1-phosphohydrolase class 3</fullName>
    </alternativeName>
</protein>
<dbReference type="SUPFAM" id="SSF56300">
    <property type="entry name" value="Metallo-dependent phosphatases"/>
    <property type="match status" value="1"/>
</dbReference>
<dbReference type="EC" id="3.1.3.11" evidence="4"/>
<evidence type="ECO:0000256" key="2">
    <source>
        <dbReference type="ARBA" id="ARBA00023211"/>
    </source>
</evidence>
<dbReference type="PIRSF" id="PIRSF000906">
    <property type="entry name" value="FBPtase_Bacill"/>
    <property type="match status" value="1"/>
</dbReference>
<comment type="caution">
    <text evidence="5">The sequence shown here is derived from an EMBL/GenBank/DDBJ whole genome shotgun (WGS) entry which is preliminary data.</text>
</comment>
<name>A0A0R2B2I8_9LACO</name>
<evidence type="ECO:0000313" key="6">
    <source>
        <dbReference type="Proteomes" id="UP000051672"/>
    </source>
</evidence>
<dbReference type="OrthoDB" id="9779903at2"/>
<reference evidence="5 6" key="1">
    <citation type="journal article" date="2015" name="Genome Announc.">
        <title>Expanding the biotechnology potential of lactobacilli through comparative genomics of 213 strains and associated genera.</title>
        <authorList>
            <person name="Sun Z."/>
            <person name="Harris H.M."/>
            <person name="McCann A."/>
            <person name="Guo C."/>
            <person name="Argimon S."/>
            <person name="Zhang W."/>
            <person name="Yang X."/>
            <person name="Jeffery I.B."/>
            <person name="Cooney J.C."/>
            <person name="Kagawa T.F."/>
            <person name="Liu W."/>
            <person name="Song Y."/>
            <person name="Salvetti E."/>
            <person name="Wrobel A."/>
            <person name="Rasinkangas P."/>
            <person name="Parkhill J."/>
            <person name="Rea M.C."/>
            <person name="O'Sullivan O."/>
            <person name="Ritari J."/>
            <person name="Douillard F.P."/>
            <person name="Paul Ross R."/>
            <person name="Yang R."/>
            <person name="Briner A.E."/>
            <person name="Felis G.E."/>
            <person name="de Vos W.M."/>
            <person name="Barrangou R."/>
            <person name="Klaenhammer T.R."/>
            <person name="Caufield P.W."/>
            <person name="Cui Y."/>
            <person name="Zhang H."/>
            <person name="O'Toole P.W."/>
        </authorList>
    </citation>
    <scope>NUCLEOTIDE SEQUENCE [LARGE SCALE GENOMIC DNA]</scope>
    <source>
        <strain evidence="5 6">DSM 23927</strain>
    </source>
</reference>
<accession>A0A0R2B2I8</accession>
<dbReference type="PATRIC" id="fig|1423727.3.peg.1181"/>
<gene>
    <name evidence="4" type="primary">fbp</name>
    <name evidence="5" type="ORF">FC34_GL001164</name>
</gene>
<comment type="cofactor">
    <cofactor evidence="4">
        <name>Mn(2+)</name>
        <dbReference type="ChEBI" id="CHEBI:29035"/>
    </cofactor>
</comment>
<dbReference type="EMBL" id="AYZQ01000002">
    <property type="protein sequence ID" value="KRM72180.1"/>
    <property type="molecule type" value="Genomic_DNA"/>
</dbReference>
<dbReference type="STRING" id="1423727.FC34_GL001164"/>
<keyword evidence="2 4" id="KW-0464">Manganese</keyword>
<evidence type="ECO:0000256" key="3">
    <source>
        <dbReference type="ARBA" id="ARBA00023277"/>
    </source>
</evidence>
<dbReference type="InterPro" id="IPR029052">
    <property type="entry name" value="Metallo-depent_PP-like"/>
</dbReference>
<keyword evidence="3 4" id="KW-0119">Carbohydrate metabolism</keyword>
<dbReference type="HAMAP" id="MF_01854">
    <property type="entry name" value="FBPase_class3"/>
    <property type="match status" value="1"/>
</dbReference>
<dbReference type="AlphaFoldDB" id="A0A0R2B2I8"/>
<dbReference type="Proteomes" id="UP000051672">
    <property type="component" value="Unassembled WGS sequence"/>
</dbReference>
<sequence>MEESALRQKYRTIPAITTEMINLSAILNLPKPTEGFMSDIHGEYDAFQHVLRNGSGNISLKINERFQDEMTPVTRKEFAFLVYYPSERLAAIKARLDADDLQQWYLSTFQRLIALLAYTATKYTRSKLRKALAPEYAYITEELLYNDATTPDKLAYYGQIIKNLIDLGQADAWIEATCRSIQRLTVDRYHIVGDIYDRGPAPDKVMEALIRRQDYVDIQWGNHDILWLGGAAGSPLCIANLIRISARYNNLSILEDAYGINLRHLASLAEHYYQDNPAFQPQITPEQVISDEERLQIAKIHQVISIIQFKLEGPAINRRPEFNMAHRLMLSRLSADHKTIHLNNQDYPVTNGNFQTVAIDDPYRLLPEEAAVVNQLIQAFRHSERLRRHMDFLLAHGSMYKRNNGNLLLHGCVPVDAKGEFAALTINGHRYAGPALFTALEENLRAAYANPQGATSLGTDLLWYLWTGPYSPLFGKQEMTTFERYYVADPATHVEVQNPYYQLRHDLQFIEKVLVAFGLEASGRVINGHTPVKKGTSPTMADNHMIVIDGGFSKPYQKTTGIGGYTLLDNSYGLQLVTHQPFITRAAAIAHLTDIVSTRQVVAKVAQRRTVAGTDIGRSLRAQLKVLNQLLQERQAETEAYPT</sequence>
<dbReference type="Gene3D" id="3.60.21.10">
    <property type="match status" value="1"/>
</dbReference>
<comment type="similarity">
    <text evidence="4">Belongs to the FBPase class 3 family.</text>
</comment>
<comment type="pathway">
    <text evidence="4">Carbohydrate biosynthesis; gluconeogenesis.</text>
</comment>
<evidence type="ECO:0000256" key="4">
    <source>
        <dbReference type="HAMAP-Rule" id="MF_01854"/>
    </source>
</evidence>
<evidence type="ECO:0000256" key="1">
    <source>
        <dbReference type="ARBA" id="ARBA00022801"/>
    </source>
</evidence>